<keyword evidence="2" id="KW-1185">Reference proteome</keyword>
<name>A0A4Q7DHG8_9PROT</name>
<comment type="caution">
    <text evidence="1">The sequence shown here is derived from an EMBL/GenBank/DDBJ whole genome shotgun (WGS) entry which is preliminary data.</text>
</comment>
<dbReference type="EMBL" id="SCFB01000004">
    <property type="protein sequence ID" value="RZI46371.1"/>
    <property type="molecule type" value="Genomic_DNA"/>
</dbReference>
<evidence type="ECO:0008006" key="3">
    <source>
        <dbReference type="Google" id="ProtNLM"/>
    </source>
</evidence>
<reference evidence="1 2" key="1">
    <citation type="submission" date="2018-10" db="EMBL/GenBank/DDBJ databases">
        <title>An updated phylogeny of the Alphaproteobacteria reveals that the parasitic Rickettsiales and Holosporales have independent origins.</title>
        <authorList>
            <person name="Munoz-Gomez S.A."/>
            <person name="Hess S."/>
            <person name="Burger G."/>
            <person name="Lang B.F."/>
            <person name="Susko E."/>
            <person name="Slamovits C.H."/>
            <person name="Roger A.J."/>
        </authorList>
    </citation>
    <scope>NUCLEOTIDE SEQUENCE [LARGE SCALE GENOMIC DNA]</scope>
    <source>
        <strain evidence="1">HOLO01</strain>
    </source>
</reference>
<dbReference type="AlphaFoldDB" id="A0A4Q7DHG8"/>
<proteinExistence type="predicted"/>
<protein>
    <recommendedName>
        <fullName evidence="3">Glycosyl transferase</fullName>
    </recommendedName>
</protein>
<dbReference type="RefSeq" id="WP_130153479.1">
    <property type="nucleotide sequence ID" value="NZ_SCFB01000004.1"/>
</dbReference>
<evidence type="ECO:0000313" key="2">
    <source>
        <dbReference type="Proteomes" id="UP000293550"/>
    </source>
</evidence>
<dbReference type="Proteomes" id="UP000293550">
    <property type="component" value="Unassembled WGS sequence"/>
</dbReference>
<sequence length="326" mass="37874">MLLIFRKILCWAAAVLVLAWVYAIAHTLYTHDLSLEAIYDAPKTKDGSKPFVYVVSYADGPEVFLRNQNALARSVINRGVDFTLSYRKHHLDADFIKRNAKIFSYSRGAGYWIWKPWVILRTLETVPLNSIVIYLDSGFVATAALTPLINLAHDHDIILIKHDDLGTNCGMITQRETLQRMNCDTESCYQSPHIWAGISVYRNTPAARAFVKKWLDWCQDPVCVLEHETLHQGTPQEKSTLAPCPGFVHHHHDESILSTLYAKEPQGKYILPLADMSKMRVLFWHHRHPQGEHYSVLPFMHRYKVNKWERWCYWLYTWPISKLRAK</sequence>
<dbReference type="OrthoDB" id="9804725at2"/>
<evidence type="ECO:0000313" key="1">
    <source>
        <dbReference type="EMBL" id="RZI46371.1"/>
    </source>
</evidence>
<accession>A0A4Q7DHG8</accession>
<organism evidence="1 2">
    <name type="scientific">Candidatus Finniella inopinata</name>
    <dbReference type="NCBI Taxonomy" id="1696036"/>
    <lineage>
        <taxon>Bacteria</taxon>
        <taxon>Pseudomonadati</taxon>
        <taxon>Pseudomonadota</taxon>
        <taxon>Alphaproteobacteria</taxon>
        <taxon>Holosporales</taxon>
        <taxon>Candidatus Paracaedibacteraceae</taxon>
        <taxon>Candidatus Finniella</taxon>
    </lineage>
</organism>
<gene>
    <name evidence="1" type="ORF">EQU50_01925</name>
</gene>